<evidence type="ECO:0000256" key="1">
    <source>
        <dbReference type="ARBA" id="ARBA00022747"/>
    </source>
</evidence>
<feature type="domain" description="SWI2/SNF2 ATPase" evidence="2">
    <location>
        <begin position="1"/>
        <end position="65"/>
    </location>
</feature>
<gene>
    <name evidence="3" type="ORF">Q604_UNBC07766G0001</name>
</gene>
<proteinExistence type="predicted"/>
<sequence>PTLVVVTDRNDLDNQLYSTFVKSKGRSGKGLLRQTPKQAETRKELKSLLSVESGGIVFTTMQKFEPEQ</sequence>
<dbReference type="PANTHER" id="PTHR30195:SF15">
    <property type="entry name" value="TYPE I RESTRICTION ENZYME HINDI ENDONUCLEASE SUBUNIT"/>
    <property type="match status" value="1"/>
</dbReference>
<dbReference type="Gene3D" id="3.40.50.300">
    <property type="entry name" value="P-loop containing nucleotide triphosphate hydrolases"/>
    <property type="match status" value="1"/>
</dbReference>
<dbReference type="InterPro" id="IPR027417">
    <property type="entry name" value="P-loop_NTPase"/>
</dbReference>
<dbReference type="Pfam" id="PF18766">
    <property type="entry name" value="SWI2_SNF2"/>
    <property type="match status" value="1"/>
</dbReference>
<reference evidence="3" key="1">
    <citation type="submission" date="2013-12" db="EMBL/GenBank/DDBJ databases">
        <title>A Varibaculum cambriense genome reconstructed from a premature infant gut community with otherwise low bacterial novelty that shifts toward anaerobic metabolism during the third week of life.</title>
        <authorList>
            <person name="Brown C.T."/>
            <person name="Sharon I."/>
            <person name="Thomas B.C."/>
            <person name="Castelle C.J."/>
            <person name="Morowitz M.J."/>
            <person name="Banfield J.F."/>
        </authorList>
    </citation>
    <scope>NUCLEOTIDE SEQUENCE</scope>
</reference>
<dbReference type="GO" id="GO:0009307">
    <property type="term" value="P:DNA restriction-modification system"/>
    <property type="evidence" value="ECO:0007669"/>
    <property type="project" value="UniProtKB-KW"/>
</dbReference>
<dbReference type="InterPro" id="IPR051268">
    <property type="entry name" value="Type-I_R_enzyme_R_subunit"/>
</dbReference>
<protein>
    <submittedName>
        <fullName evidence="3">Type I restriction-modification system restriction subunit</fullName>
    </submittedName>
</protein>
<feature type="non-terminal residue" evidence="3">
    <location>
        <position position="68"/>
    </location>
</feature>
<evidence type="ECO:0000259" key="2">
    <source>
        <dbReference type="Pfam" id="PF18766"/>
    </source>
</evidence>
<evidence type="ECO:0000313" key="3">
    <source>
        <dbReference type="EMBL" id="ETJ38087.1"/>
    </source>
</evidence>
<name>W1Y6B8_9ZZZZ</name>
<organism evidence="3">
    <name type="scientific">human gut metagenome</name>
    <dbReference type="NCBI Taxonomy" id="408170"/>
    <lineage>
        <taxon>unclassified sequences</taxon>
        <taxon>metagenomes</taxon>
        <taxon>organismal metagenomes</taxon>
    </lineage>
</organism>
<accession>W1Y6B8</accession>
<dbReference type="AlphaFoldDB" id="W1Y6B8"/>
<dbReference type="PANTHER" id="PTHR30195">
    <property type="entry name" value="TYPE I SITE-SPECIFIC DEOXYRIBONUCLEASE PROTEIN SUBUNIT M AND R"/>
    <property type="match status" value="1"/>
</dbReference>
<feature type="non-terminal residue" evidence="3">
    <location>
        <position position="1"/>
    </location>
</feature>
<dbReference type="InterPro" id="IPR040980">
    <property type="entry name" value="SWI2_SNF2"/>
</dbReference>
<keyword evidence="1" id="KW-0680">Restriction system</keyword>
<dbReference type="EMBL" id="AZMM01007766">
    <property type="protein sequence ID" value="ETJ38087.1"/>
    <property type="molecule type" value="Genomic_DNA"/>
</dbReference>
<comment type="caution">
    <text evidence="3">The sequence shown here is derived from an EMBL/GenBank/DDBJ whole genome shotgun (WGS) entry which is preliminary data.</text>
</comment>